<evidence type="ECO:0000256" key="1">
    <source>
        <dbReference type="ARBA" id="ARBA00001917"/>
    </source>
</evidence>
<dbReference type="AlphaFoldDB" id="A0A8T5V261"/>
<evidence type="ECO:0000313" key="6">
    <source>
        <dbReference type="Proteomes" id="UP000825933"/>
    </source>
</evidence>
<evidence type="ECO:0000313" key="5">
    <source>
        <dbReference type="EMBL" id="MBZ2165765.1"/>
    </source>
</evidence>
<dbReference type="SUPFAM" id="SSF50475">
    <property type="entry name" value="FMN-binding split barrel"/>
    <property type="match status" value="1"/>
</dbReference>
<evidence type="ECO:0000259" key="4">
    <source>
        <dbReference type="SMART" id="SM00903"/>
    </source>
</evidence>
<evidence type="ECO:0000256" key="3">
    <source>
        <dbReference type="ARBA" id="ARBA00038054"/>
    </source>
</evidence>
<dbReference type="Pfam" id="PF01613">
    <property type="entry name" value="Flavin_Reduct"/>
    <property type="match status" value="1"/>
</dbReference>
<reference evidence="6" key="1">
    <citation type="journal article" date="2022" name="Microbiol. Resour. Announc.">
        <title>Draft Genome Sequence of a Methanogenic Archaeon from West Spitsbergen Permafrost.</title>
        <authorList>
            <person name="Trubitsyn V."/>
            <person name="Rivkina E."/>
            <person name="Shcherbakova V."/>
        </authorList>
    </citation>
    <scope>NUCLEOTIDE SEQUENCE [LARGE SCALE GENOMIC DNA]</scope>
    <source>
        <strain evidence="6">VT</strain>
    </source>
</reference>
<dbReference type="GO" id="GO:0010181">
    <property type="term" value="F:FMN binding"/>
    <property type="evidence" value="ECO:0007669"/>
    <property type="project" value="InterPro"/>
</dbReference>
<dbReference type="EMBL" id="JAIOUQ010000007">
    <property type="protein sequence ID" value="MBZ2165765.1"/>
    <property type="molecule type" value="Genomic_DNA"/>
</dbReference>
<dbReference type="RefSeq" id="WP_223791352.1">
    <property type="nucleotide sequence ID" value="NZ_JAIOUQ010000007.1"/>
</dbReference>
<keyword evidence="2" id="KW-0285">Flavoprotein</keyword>
<comment type="similarity">
    <text evidence="3">Belongs to the flavoredoxin family.</text>
</comment>
<keyword evidence="6" id="KW-1185">Reference proteome</keyword>
<comment type="caution">
    <text evidence="5">The sequence shown here is derived from an EMBL/GenBank/DDBJ whole genome shotgun (WGS) entry which is preliminary data.</text>
</comment>
<dbReference type="Proteomes" id="UP000825933">
    <property type="component" value="Unassembled WGS sequence"/>
</dbReference>
<dbReference type="InterPro" id="IPR002563">
    <property type="entry name" value="Flavin_Rdtase-like_dom"/>
</dbReference>
<dbReference type="InterPro" id="IPR052174">
    <property type="entry name" value="Flavoredoxin"/>
</dbReference>
<dbReference type="SMART" id="SM00903">
    <property type="entry name" value="Flavin_Reduct"/>
    <property type="match status" value="1"/>
</dbReference>
<organism evidence="5 6">
    <name type="scientific">Methanobacterium spitsbergense</name>
    <dbReference type="NCBI Taxonomy" id="2874285"/>
    <lineage>
        <taxon>Archaea</taxon>
        <taxon>Methanobacteriati</taxon>
        <taxon>Methanobacteriota</taxon>
        <taxon>Methanomada group</taxon>
        <taxon>Methanobacteria</taxon>
        <taxon>Methanobacteriales</taxon>
        <taxon>Methanobacteriaceae</taxon>
        <taxon>Methanobacterium</taxon>
    </lineage>
</organism>
<dbReference type="Gene3D" id="2.30.110.10">
    <property type="entry name" value="Electron Transport, Fmn-binding Protein, Chain A"/>
    <property type="match status" value="1"/>
</dbReference>
<feature type="domain" description="Flavin reductase like" evidence="4">
    <location>
        <begin position="9"/>
        <end position="164"/>
    </location>
</feature>
<dbReference type="InterPro" id="IPR012349">
    <property type="entry name" value="Split_barrel_FMN-bd"/>
</dbReference>
<dbReference type="PANTHER" id="PTHR43567:SF1">
    <property type="entry name" value="FLAVOREDOXIN"/>
    <property type="match status" value="1"/>
</dbReference>
<name>A0A8T5V261_9EURY</name>
<dbReference type="PANTHER" id="PTHR43567">
    <property type="entry name" value="FLAVOREDOXIN-RELATED-RELATED"/>
    <property type="match status" value="1"/>
</dbReference>
<gene>
    <name evidence="5" type="ORF">K8N75_06900</name>
</gene>
<comment type="cofactor">
    <cofactor evidence="1">
        <name>FMN</name>
        <dbReference type="ChEBI" id="CHEBI:58210"/>
    </cofactor>
</comment>
<proteinExistence type="inferred from homology"/>
<sequence length="191" mass="21113">MKKSLGAKTIVYPTPVFIVGTYDKNEKPDVMAAAWGGISCSQPPCVSISLQKQRYTLKNIVEREAFTISIPSEEYVAESDYFGIVSGKDEDKFLESGLTHVKSKIVDAPYVKEFPLILECKLVHTVDLGRHTQFTGEIMDVKVDEKATDTNGLPDITKIKPFTFDPAGMAYYGIGNNLGPAFNIGKKIKKQ</sequence>
<protein>
    <submittedName>
        <fullName evidence="5">Flavin reductase family protein</fullName>
    </submittedName>
</protein>
<accession>A0A8T5V261</accession>
<evidence type="ECO:0000256" key="2">
    <source>
        <dbReference type="ARBA" id="ARBA00022630"/>
    </source>
</evidence>